<dbReference type="InterPro" id="IPR006062">
    <property type="entry name" value="His_biosynth"/>
</dbReference>
<evidence type="ECO:0000256" key="9">
    <source>
        <dbReference type="ARBA" id="ARBA00030264"/>
    </source>
</evidence>
<evidence type="ECO:0000256" key="8">
    <source>
        <dbReference type="ARBA" id="ARBA00025475"/>
    </source>
</evidence>
<evidence type="ECO:0000256" key="10">
    <source>
        <dbReference type="ARBA" id="ARBA00047838"/>
    </source>
</evidence>
<sequence length="251" mass="27255">MLKRRIIPVLLLRGDRVVKGKQFTDYRDTGNPVMATRVYNAQAADELLFLDIEATVTGRSRLAEILSRVSEEAFMPFAVGGGIRTKAEVRALIAAGADKVVITTGAVERPEVVSEVAETFGSQCVIAGIDVRREGNRYAVYVRSGRVRTELELQDHVRKLDELGAGEILVNSIDQDGMMGGYDLDMLARAVEATNKPVIVCGGAGNFRHLEEGLRAGAHAVACASLFHFGDNNPPRARAYLKNVGFPVKTV</sequence>
<keyword evidence="5 11" id="KW-0028">Amino-acid biosynthesis</keyword>
<comment type="pathway">
    <text evidence="1">Amino-acid biosynthesis; L-histidine biosynthesis; L-histidine from 5-phospho-alpha-D-ribose 1-diphosphate: step 5/9.</text>
</comment>
<evidence type="ECO:0000256" key="2">
    <source>
        <dbReference type="ARBA" id="ARBA00009667"/>
    </source>
</evidence>
<gene>
    <name evidence="12" type="ORF">LZC95_14100</name>
</gene>
<dbReference type="PANTHER" id="PTHR21235:SF2">
    <property type="entry name" value="IMIDAZOLE GLYCEROL PHOSPHATE SYNTHASE HISHF"/>
    <property type="match status" value="1"/>
</dbReference>
<proteinExistence type="inferred from homology"/>
<evidence type="ECO:0000256" key="3">
    <source>
        <dbReference type="ARBA" id="ARBA00011152"/>
    </source>
</evidence>
<evidence type="ECO:0000256" key="11">
    <source>
        <dbReference type="RuleBase" id="RU003657"/>
    </source>
</evidence>
<comment type="catalytic activity">
    <reaction evidence="10">
        <text>5-[(5-phospho-1-deoxy-D-ribulos-1-ylimino)methylamino]-1-(5-phospho-beta-D-ribosyl)imidazole-4-carboxamide + L-glutamine = D-erythro-1-(imidazol-4-yl)glycerol 3-phosphate + 5-amino-1-(5-phospho-beta-D-ribosyl)imidazole-4-carboxamide + L-glutamate + H(+)</text>
        <dbReference type="Rhea" id="RHEA:24793"/>
        <dbReference type="ChEBI" id="CHEBI:15378"/>
        <dbReference type="ChEBI" id="CHEBI:29985"/>
        <dbReference type="ChEBI" id="CHEBI:58278"/>
        <dbReference type="ChEBI" id="CHEBI:58359"/>
        <dbReference type="ChEBI" id="CHEBI:58475"/>
        <dbReference type="ChEBI" id="CHEBI:58525"/>
        <dbReference type="EC" id="4.3.2.10"/>
    </reaction>
</comment>
<dbReference type="InterPro" id="IPR011060">
    <property type="entry name" value="RibuloseP-bd_barrel"/>
</dbReference>
<evidence type="ECO:0000256" key="5">
    <source>
        <dbReference type="ARBA" id="ARBA00022605"/>
    </source>
</evidence>
<protein>
    <recommendedName>
        <fullName evidence="4">imidazole glycerol-phosphate synthase</fullName>
        <ecNumber evidence="4">4.3.2.10</ecNumber>
    </recommendedName>
    <alternativeName>
        <fullName evidence="9">IGP synthase cyclase subunit</fullName>
    </alternativeName>
</protein>
<organism evidence="12 13">
    <name type="scientific">Pendulispora brunnea</name>
    <dbReference type="NCBI Taxonomy" id="2905690"/>
    <lineage>
        <taxon>Bacteria</taxon>
        <taxon>Pseudomonadati</taxon>
        <taxon>Myxococcota</taxon>
        <taxon>Myxococcia</taxon>
        <taxon>Myxococcales</taxon>
        <taxon>Sorangiineae</taxon>
        <taxon>Pendulisporaceae</taxon>
        <taxon>Pendulispora</taxon>
    </lineage>
</organism>
<keyword evidence="13" id="KW-1185">Reference proteome</keyword>
<dbReference type="SUPFAM" id="SSF51366">
    <property type="entry name" value="Ribulose-phoshate binding barrel"/>
    <property type="match status" value="1"/>
</dbReference>
<dbReference type="InterPro" id="IPR004651">
    <property type="entry name" value="HisF"/>
</dbReference>
<keyword evidence="7" id="KW-0456">Lyase</keyword>
<evidence type="ECO:0000256" key="4">
    <source>
        <dbReference type="ARBA" id="ARBA00012809"/>
    </source>
</evidence>
<dbReference type="CDD" id="cd04731">
    <property type="entry name" value="HisF"/>
    <property type="match status" value="1"/>
</dbReference>
<keyword evidence="6 11" id="KW-0368">Histidine biosynthesis</keyword>
<dbReference type="InterPro" id="IPR013785">
    <property type="entry name" value="Aldolase_TIM"/>
</dbReference>
<evidence type="ECO:0000256" key="1">
    <source>
        <dbReference type="ARBA" id="ARBA00005091"/>
    </source>
</evidence>
<dbReference type="InterPro" id="IPR050064">
    <property type="entry name" value="IGPS_HisA/HisF"/>
</dbReference>
<dbReference type="RefSeq" id="WP_394848578.1">
    <property type="nucleotide sequence ID" value="NZ_CP089982.1"/>
</dbReference>
<evidence type="ECO:0000256" key="6">
    <source>
        <dbReference type="ARBA" id="ARBA00023102"/>
    </source>
</evidence>
<dbReference type="Gene3D" id="3.20.20.70">
    <property type="entry name" value="Aldolase class I"/>
    <property type="match status" value="1"/>
</dbReference>
<evidence type="ECO:0000313" key="12">
    <source>
        <dbReference type="EMBL" id="WXA97961.1"/>
    </source>
</evidence>
<comment type="similarity">
    <text evidence="2 11">Belongs to the HisA/HisF family.</text>
</comment>
<dbReference type="EC" id="4.3.2.10" evidence="4"/>
<dbReference type="Pfam" id="PF00977">
    <property type="entry name" value="His_biosynth"/>
    <property type="match status" value="1"/>
</dbReference>
<dbReference type="Proteomes" id="UP001379533">
    <property type="component" value="Chromosome"/>
</dbReference>
<evidence type="ECO:0000313" key="13">
    <source>
        <dbReference type="Proteomes" id="UP001379533"/>
    </source>
</evidence>
<dbReference type="PANTHER" id="PTHR21235">
    <property type="entry name" value="IMIDAZOLE GLYCEROL PHOSPHATE SYNTHASE SUBUNIT HISF/H IGP SYNTHASE SUBUNIT HISF/H"/>
    <property type="match status" value="1"/>
</dbReference>
<dbReference type="EMBL" id="CP089982">
    <property type="protein sequence ID" value="WXA97961.1"/>
    <property type="molecule type" value="Genomic_DNA"/>
</dbReference>
<comment type="subunit">
    <text evidence="3">Heterodimer of HisH and HisF.</text>
</comment>
<evidence type="ECO:0000256" key="7">
    <source>
        <dbReference type="ARBA" id="ARBA00023239"/>
    </source>
</evidence>
<accession>A0ABZ2KHB5</accession>
<reference evidence="12 13" key="1">
    <citation type="submission" date="2021-12" db="EMBL/GenBank/DDBJ databases">
        <title>Discovery of the Pendulisporaceae a myxobacterial family with distinct sporulation behavior and unique specialized metabolism.</title>
        <authorList>
            <person name="Garcia R."/>
            <person name="Popoff A."/>
            <person name="Bader C.D."/>
            <person name="Loehr J."/>
            <person name="Walesch S."/>
            <person name="Walt C."/>
            <person name="Boldt J."/>
            <person name="Bunk B."/>
            <person name="Haeckl F.J.F.P.J."/>
            <person name="Gunesch A.P."/>
            <person name="Birkelbach J."/>
            <person name="Nuebel U."/>
            <person name="Pietschmann T."/>
            <person name="Bach T."/>
            <person name="Mueller R."/>
        </authorList>
    </citation>
    <scope>NUCLEOTIDE SEQUENCE [LARGE SCALE GENOMIC DNA]</scope>
    <source>
        <strain evidence="12 13">MSr12523</strain>
    </source>
</reference>
<comment type="function">
    <text evidence="8">IGPS catalyzes the conversion of PRFAR and glutamine to IGP, AICAR and glutamate. The HisF subunit catalyzes the cyclization activity that produces IGP and AICAR from PRFAR using the ammonia provided by the HisH subunit.</text>
</comment>
<name>A0ABZ2KHB5_9BACT</name>